<feature type="compositionally biased region" description="Basic and acidic residues" evidence="1">
    <location>
        <begin position="94"/>
        <end position="105"/>
    </location>
</feature>
<evidence type="ECO:0000313" key="2">
    <source>
        <dbReference type="EMBL" id="CAH1447130.1"/>
    </source>
</evidence>
<reference evidence="2 3" key="1">
    <citation type="submission" date="2022-01" db="EMBL/GenBank/DDBJ databases">
        <authorList>
            <person name="Xiong W."/>
            <person name="Schranz E."/>
        </authorList>
    </citation>
    <scope>NUCLEOTIDE SEQUENCE [LARGE SCALE GENOMIC DNA]</scope>
</reference>
<feature type="compositionally biased region" description="Polar residues" evidence="1">
    <location>
        <begin position="107"/>
        <end position="120"/>
    </location>
</feature>
<keyword evidence="3" id="KW-1185">Reference proteome</keyword>
<evidence type="ECO:0000313" key="3">
    <source>
        <dbReference type="Proteomes" id="UP001157418"/>
    </source>
</evidence>
<dbReference type="EMBL" id="CAKMRJ010005523">
    <property type="protein sequence ID" value="CAH1447130.1"/>
    <property type="molecule type" value="Genomic_DNA"/>
</dbReference>
<gene>
    <name evidence="2" type="ORF">LVIROSA_LOCUS32766</name>
</gene>
<organism evidence="2 3">
    <name type="scientific">Lactuca virosa</name>
    <dbReference type="NCBI Taxonomy" id="75947"/>
    <lineage>
        <taxon>Eukaryota</taxon>
        <taxon>Viridiplantae</taxon>
        <taxon>Streptophyta</taxon>
        <taxon>Embryophyta</taxon>
        <taxon>Tracheophyta</taxon>
        <taxon>Spermatophyta</taxon>
        <taxon>Magnoliopsida</taxon>
        <taxon>eudicotyledons</taxon>
        <taxon>Gunneridae</taxon>
        <taxon>Pentapetalae</taxon>
        <taxon>asterids</taxon>
        <taxon>campanulids</taxon>
        <taxon>Asterales</taxon>
        <taxon>Asteraceae</taxon>
        <taxon>Cichorioideae</taxon>
        <taxon>Cichorieae</taxon>
        <taxon>Lactucinae</taxon>
        <taxon>Lactuca</taxon>
    </lineage>
</organism>
<feature type="region of interest" description="Disordered" evidence="1">
    <location>
        <begin position="155"/>
        <end position="206"/>
    </location>
</feature>
<protein>
    <submittedName>
        <fullName evidence="2">Uncharacterized protein</fullName>
    </submittedName>
</protein>
<feature type="region of interest" description="Disordered" evidence="1">
    <location>
        <begin position="1"/>
        <end position="120"/>
    </location>
</feature>
<sequence length="285" mass="32221">MLKTQQNQLPPIPSPSVSDDNLGADLDEPTSPPKYGTSSKPHSFLYSLFQAPSDYDEPSSPVPVSPVGFQSILESPSNRVSLDYDSPEDDDQDGEKQYEPEDLPKSSRVQDNQDGDTTMQMIDIPTSEGLIVDDEPHVMSIVLYSKPSTGTFSIDLDYYSPSPQKESQERDATQEAKFSSFPPDPSQDDGNPTYTNEANTYESETEHNFQEYLERMEDNVYILNEETEAHVKKLQVTIEDFEGTIAYIKGQVARNMRRIETLDQKIHNTIEDHLSPMHQKIDDFI</sequence>
<dbReference type="Proteomes" id="UP001157418">
    <property type="component" value="Unassembled WGS sequence"/>
</dbReference>
<dbReference type="AlphaFoldDB" id="A0AAU9PA53"/>
<proteinExistence type="predicted"/>
<comment type="caution">
    <text evidence="2">The sequence shown here is derived from an EMBL/GenBank/DDBJ whole genome shotgun (WGS) entry which is preliminary data.</text>
</comment>
<name>A0AAU9PA53_9ASTR</name>
<evidence type="ECO:0000256" key="1">
    <source>
        <dbReference type="SAM" id="MobiDB-lite"/>
    </source>
</evidence>
<feature type="compositionally biased region" description="Polar residues" evidence="1">
    <location>
        <begin position="1"/>
        <end position="19"/>
    </location>
</feature>
<accession>A0AAU9PA53</accession>
<feature type="compositionally biased region" description="Polar residues" evidence="1">
    <location>
        <begin position="188"/>
        <end position="202"/>
    </location>
</feature>